<feature type="domain" description="UspA" evidence="2">
    <location>
        <begin position="2"/>
        <end position="137"/>
    </location>
</feature>
<evidence type="ECO:0000256" key="1">
    <source>
        <dbReference type="ARBA" id="ARBA00008791"/>
    </source>
</evidence>
<feature type="domain" description="UspA" evidence="2">
    <location>
        <begin position="146"/>
        <end position="287"/>
    </location>
</feature>
<dbReference type="Gene3D" id="3.40.50.620">
    <property type="entry name" value="HUPs"/>
    <property type="match status" value="2"/>
</dbReference>
<dbReference type="InterPro" id="IPR051688">
    <property type="entry name" value="USP_A"/>
</dbReference>
<dbReference type="Pfam" id="PF00582">
    <property type="entry name" value="Usp"/>
    <property type="match status" value="2"/>
</dbReference>
<dbReference type="InterPro" id="IPR006016">
    <property type="entry name" value="UspA"/>
</dbReference>
<evidence type="ECO:0000259" key="2">
    <source>
        <dbReference type="Pfam" id="PF00582"/>
    </source>
</evidence>
<evidence type="ECO:0000313" key="3">
    <source>
        <dbReference type="EMBL" id="EMI56705.1"/>
    </source>
</evidence>
<dbReference type="RefSeq" id="WP_008676738.1">
    <property type="nucleotide sequence ID" value="NZ_ANOH01000132.1"/>
</dbReference>
<dbReference type="SUPFAM" id="SSF52402">
    <property type="entry name" value="Adenine nucleotide alpha hydrolases-like"/>
    <property type="match status" value="2"/>
</dbReference>
<protein>
    <submittedName>
        <fullName evidence="3">Universal stress protein</fullName>
    </submittedName>
</protein>
<dbReference type="EMBL" id="ANOH01000132">
    <property type="protein sequence ID" value="EMI56705.1"/>
    <property type="molecule type" value="Genomic_DNA"/>
</dbReference>
<proteinExistence type="inferred from homology"/>
<dbReference type="AlphaFoldDB" id="M5U5J6"/>
<dbReference type="CDD" id="cd00293">
    <property type="entry name" value="USP-like"/>
    <property type="match status" value="2"/>
</dbReference>
<organism evidence="3 4">
    <name type="scientific">Rhodopirellula sallentina SM41</name>
    <dbReference type="NCBI Taxonomy" id="1263870"/>
    <lineage>
        <taxon>Bacteria</taxon>
        <taxon>Pseudomonadati</taxon>
        <taxon>Planctomycetota</taxon>
        <taxon>Planctomycetia</taxon>
        <taxon>Pirellulales</taxon>
        <taxon>Pirellulaceae</taxon>
        <taxon>Rhodopirellula</taxon>
    </lineage>
</organism>
<dbReference type="PANTHER" id="PTHR43010:SF1">
    <property type="entry name" value="USPA DOMAIN-CONTAINING PROTEIN"/>
    <property type="match status" value="1"/>
</dbReference>
<dbReference type="InterPro" id="IPR014729">
    <property type="entry name" value="Rossmann-like_a/b/a_fold"/>
</dbReference>
<gene>
    <name evidence="3" type="ORF">RSSM_01887</name>
</gene>
<reference evidence="3 4" key="1">
    <citation type="journal article" date="2013" name="Mar. Genomics">
        <title>Expression of sulfatases in Rhodopirellula baltica and the diversity of sulfatases in the genus Rhodopirellula.</title>
        <authorList>
            <person name="Wegner C.E."/>
            <person name="Richter-Heitmann T."/>
            <person name="Klindworth A."/>
            <person name="Klockow C."/>
            <person name="Richter M."/>
            <person name="Achstetter T."/>
            <person name="Glockner F.O."/>
            <person name="Harder J."/>
        </authorList>
    </citation>
    <scope>NUCLEOTIDE SEQUENCE [LARGE SCALE GENOMIC DNA]</scope>
    <source>
        <strain evidence="3 4">SM41</strain>
    </source>
</reference>
<accession>M5U5J6</accession>
<dbReference type="Proteomes" id="UP000011885">
    <property type="component" value="Unassembled WGS sequence"/>
</dbReference>
<evidence type="ECO:0000313" key="4">
    <source>
        <dbReference type="Proteomes" id="UP000011885"/>
    </source>
</evidence>
<name>M5U5J6_9BACT</name>
<dbReference type="PATRIC" id="fig|1263870.3.peg.2019"/>
<comment type="similarity">
    <text evidence="1">Belongs to the universal stress protein A family.</text>
</comment>
<dbReference type="OrthoDB" id="6368426at2"/>
<keyword evidence="4" id="KW-1185">Reference proteome</keyword>
<dbReference type="InterPro" id="IPR006015">
    <property type="entry name" value="Universal_stress_UspA"/>
</dbReference>
<dbReference type="PRINTS" id="PR01438">
    <property type="entry name" value="UNVRSLSTRESS"/>
</dbReference>
<comment type="caution">
    <text evidence="3">The sequence shown here is derived from an EMBL/GenBank/DDBJ whole genome shotgun (WGS) entry which is preliminary data.</text>
</comment>
<dbReference type="PANTHER" id="PTHR43010">
    <property type="entry name" value="UNIVERSAL STRESS PROTEIN SLR1230"/>
    <property type="match status" value="1"/>
</dbReference>
<sequence>MKILLATDGSSASTEAAKFVVNLAKNSPVDVVVLTVSFDPEHYPMHPWSGHWTEHAQDRTQPILDRAKSLLSESCQSVSLVHGSGSAAPCILDQAKKSEVDLIVLGAKGHTALHRVLLGSVSDSVASNAECSVVVVRHRPKADDPVKRIVVGFDQSIASREAVFELMQWNLANDCRVDLVSVALQPYVFVGEGYAGPPITIDPELVERIDEAAERIASQVADHFPDTHAQTRVSDHIGDSIVNVAEETNAELIVVGDTGHSLLSRFLLGSTSKYVLRHAPCSVWISRHHWNADATPKEATNAAATG</sequence>